<dbReference type="AlphaFoldDB" id="A0A178YC09"/>
<accession>A0A178YC09</accession>
<evidence type="ECO:0000313" key="2">
    <source>
        <dbReference type="EMBL" id="OAP44940.1"/>
    </source>
</evidence>
<keyword evidence="3" id="KW-1185">Reference proteome</keyword>
<protein>
    <submittedName>
        <fullName evidence="2">Uncharacterized protein</fullName>
    </submittedName>
</protein>
<evidence type="ECO:0000313" key="3">
    <source>
        <dbReference type="Proteomes" id="UP000078507"/>
    </source>
</evidence>
<name>A0A178YC09_SINSA</name>
<organism evidence="2 3">
    <name type="scientific">Sinorhizobium saheli</name>
    <dbReference type="NCBI Taxonomy" id="36856"/>
    <lineage>
        <taxon>Bacteria</taxon>
        <taxon>Pseudomonadati</taxon>
        <taxon>Pseudomonadota</taxon>
        <taxon>Alphaproteobacteria</taxon>
        <taxon>Hyphomicrobiales</taxon>
        <taxon>Rhizobiaceae</taxon>
        <taxon>Sinorhizobium/Ensifer group</taxon>
        <taxon>Sinorhizobium</taxon>
    </lineage>
</organism>
<reference evidence="2 3" key="1">
    <citation type="submission" date="2015-11" db="EMBL/GenBank/DDBJ databases">
        <title>Ensifer anhuiense sp. nov., an effective nitrogen fixation bacterium with Glycine soja.</title>
        <authorList>
            <person name="Yan H."/>
            <person name="Chen W."/>
        </authorList>
    </citation>
    <scope>NUCLEOTIDE SEQUENCE [LARGE SCALE GENOMIC DNA]</scope>
    <source>
        <strain evidence="2 3">LMG 7837</strain>
    </source>
</reference>
<dbReference type="RefSeq" id="WP_066875242.1">
    <property type="nucleotide sequence ID" value="NZ_LNQB01000073.1"/>
</dbReference>
<sequence length="81" mass="8556">MRKQAVEFAGEAVGALVPDNGQLRFIAVKYSVWSLDGRRFATADSAIRAIAALHGLRHHAPASKAAPRPQARPDGSAPANP</sequence>
<feature type="region of interest" description="Disordered" evidence="1">
    <location>
        <begin position="58"/>
        <end position="81"/>
    </location>
</feature>
<evidence type="ECO:0000256" key="1">
    <source>
        <dbReference type="SAM" id="MobiDB-lite"/>
    </source>
</evidence>
<comment type="caution">
    <text evidence="2">The sequence shown here is derived from an EMBL/GenBank/DDBJ whole genome shotgun (WGS) entry which is preliminary data.</text>
</comment>
<gene>
    <name evidence="2" type="ORF">ATB98_19055</name>
</gene>
<dbReference type="Proteomes" id="UP000078507">
    <property type="component" value="Unassembled WGS sequence"/>
</dbReference>
<dbReference type="OrthoDB" id="7916629at2"/>
<proteinExistence type="predicted"/>
<dbReference type="EMBL" id="LNQB01000073">
    <property type="protein sequence ID" value="OAP44940.1"/>
    <property type="molecule type" value="Genomic_DNA"/>
</dbReference>